<evidence type="ECO:0000259" key="2">
    <source>
        <dbReference type="Pfam" id="PF04432"/>
    </source>
</evidence>
<dbReference type="Proteomes" id="UP000326251">
    <property type="component" value="Unassembled WGS sequence"/>
</dbReference>
<comment type="caution">
    <text evidence="3">The sequence shown here is derived from an EMBL/GenBank/DDBJ whole genome shotgun (WGS) entry which is preliminary data.</text>
</comment>
<dbReference type="InterPro" id="IPR007516">
    <property type="entry name" value="Co_F420_Hydgase/DH_bsu_N"/>
</dbReference>
<dbReference type="EMBL" id="RZUG01000014">
    <property type="protein sequence ID" value="KAA8824902.1"/>
    <property type="molecule type" value="Genomic_DNA"/>
</dbReference>
<dbReference type="GO" id="GO:0052592">
    <property type="term" value="F:oxidoreductase activity, acting on CH or CH2 groups, with an iron-sulfur protein as acceptor"/>
    <property type="evidence" value="ECO:0007669"/>
    <property type="project" value="TreeGrafter"/>
</dbReference>
<feature type="domain" description="Coenzyme F420 hydrogenase/dehydrogenase beta subunit N-terminal" evidence="1">
    <location>
        <begin position="93"/>
        <end position="169"/>
    </location>
</feature>
<gene>
    <name evidence="3" type="ORF">EMO92_07670</name>
</gene>
<dbReference type="Pfam" id="PF04422">
    <property type="entry name" value="FrhB_FdhB_N"/>
    <property type="match status" value="1"/>
</dbReference>
<accession>A0A5J5E6R4</accession>
<feature type="domain" description="Coenzyme F420 hydrogenase/dehydrogenase beta subunit C-terminal" evidence="2">
    <location>
        <begin position="178"/>
        <end position="348"/>
    </location>
</feature>
<organism evidence="3 4">
    <name type="scientific">Bifidobacterium reuteri</name>
    <dbReference type="NCBI Taxonomy" id="983706"/>
    <lineage>
        <taxon>Bacteria</taxon>
        <taxon>Bacillati</taxon>
        <taxon>Actinomycetota</taxon>
        <taxon>Actinomycetes</taxon>
        <taxon>Bifidobacteriales</taxon>
        <taxon>Bifidobacteriaceae</taxon>
        <taxon>Bifidobacterium</taxon>
    </lineage>
</organism>
<sequence>MDTVSQVIQGGYCIGCGVCPFVDSSLSIHMDSDGKYQAFRNSTDNSDSKSDLADLVCPFANAIDNEDVLGKSLYGNEKNIKHDTSLGYYLNTYVGYAKVNDFRAKGSSGGLVNWFASKLLETGEIDAVIHVKDSSEPGIMYSYQISHTSNELEAGAKSKYYPIELSHVLEYVANNNGRYAVIGVPCFIKSLRLLEQQDPVIRDRIRFHIGLVCGHLKSTFFGLSEAWESGIDPDCVERVDFRHKLPGRLTSDYAIKAEGTVDGKHVETIKRVHELSTTDWGLGYFKYNACEYCDDVLAETADVTCGDAWLPGYGDDGGGMNVVVVRNTVIAEMMQRFADELFLEEIPAETVALSQHSGLRHRREGLSYRLYLKDKKHEWRPTKRVEPSNKLSYSRKKVYKYRLRLMQDSFAAYHKARELNDVSYFVSHMAPLVKSYRRADRPLMRRILRKVKNVIKKVLGKL</sequence>
<reference evidence="3 4" key="1">
    <citation type="journal article" date="2019" name="Syst. Appl. Microbiol.">
        <title>Characterization of Bifidobacterium species in feaces of the Egyptian fruit bat: Description of B. vespertilionis sp. nov. and B. rousetti sp. nov.</title>
        <authorList>
            <person name="Modesto M."/>
            <person name="Satti M."/>
            <person name="Watanabe K."/>
            <person name="Puglisi E."/>
            <person name="Morelli L."/>
            <person name="Huang C.-H."/>
            <person name="Liou J.-S."/>
            <person name="Miyashita M."/>
            <person name="Tamura T."/>
            <person name="Saito S."/>
            <person name="Mori K."/>
            <person name="Huang L."/>
            <person name="Sciavilla P."/>
            <person name="Sandri C."/>
            <person name="Spiezio C."/>
            <person name="Vitali F."/>
            <person name="Cavalieri D."/>
            <person name="Perpetuini G."/>
            <person name="Tofalo R."/>
            <person name="Bonetti A."/>
            <person name="Arita M."/>
            <person name="Mattarelli P."/>
        </authorList>
    </citation>
    <scope>NUCLEOTIDE SEQUENCE [LARGE SCALE GENOMIC DNA]</scope>
    <source>
        <strain evidence="3 4">RST19</strain>
    </source>
</reference>
<proteinExistence type="predicted"/>
<dbReference type="PANTHER" id="PTHR31332">
    <property type="entry name" value="7-HYDROXYMETHYL CHLOROPHYLL A REDUCTASE, CHLOROPLASTIC"/>
    <property type="match status" value="1"/>
</dbReference>
<evidence type="ECO:0000313" key="4">
    <source>
        <dbReference type="Proteomes" id="UP000326251"/>
    </source>
</evidence>
<evidence type="ECO:0000313" key="3">
    <source>
        <dbReference type="EMBL" id="KAA8824902.1"/>
    </source>
</evidence>
<dbReference type="AlphaFoldDB" id="A0A5J5E6R4"/>
<dbReference type="InterPro" id="IPR045220">
    <property type="entry name" value="FRHB/FDHB/HCAR-like"/>
</dbReference>
<evidence type="ECO:0000259" key="1">
    <source>
        <dbReference type="Pfam" id="PF04422"/>
    </source>
</evidence>
<protein>
    <submittedName>
        <fullName evidence="3">Coenzyme F420 hydrogenase</fullName>
    </submittedName>
</protein>
<dbReference type="RefSeq" id="WP_150335725.1">
    <property type="nucleotide sequence ID" value="NZ_RZUG01000014.1"/>
</dbReference>
<dbReference type="PANTHER" id="PTHR31332:SF0">
    <property type="entry name" value="7-HYDROXYMETHYL CHLOROPHYLL A REDUCTASE, CHLOROPLASTIC"/>
    <property type="match status" value="1"/>
</dbReference>
<dbReference type="Pfam" id="PF04432">
    <property type="entry name" value="FrhB_FdhB_C"/>
    <property type="match status" value="1"/>
</dbReference>
<dbReference type="InterPro" id="IPR007525">
    <property type="entry name" value="FrhB_FdhB_C"/>
</dbReference>
<name>A0A5J5E6R4_9BIFI</name>